<keyword evidence="10" id="KW-1185">Reference proteome</keyword>
<feature type="transmembrane region" description="Helical" evidence="8">
    <location>
        <begin position="474"/>
        <end position="492"/>
    </location>
</feature>
<dbReference type="Pfam" id="PF02028">
    <property type="entry name" value="BCCT"/>
    <property type="match status" value="1"/>
</dbReference>
<feature type="transmembrane region" description="Helical" evidence="8">
    <location>
        <begin position="217"/>
        <end position="239"/>
    </location>
</feature>
<dbReference type="PANTHER" id="PTHR30047">
    <property type="entry name" value="HIGH-AFFINITY CHOLINE TRANSPORT PROTEIN-RELATED"/>
    <property type="match status" value="1"/>
</dbReference>
<comment type="subcellular location">
    <subcellularLocation>
        <location evidence="1">Cell membrane</location>
        <topology evidence="1">Multi-pass membrane protein</topology>
    </subcellularLocation>
</comment>
<keyword evidence="6 8" id="KW-1133">Transmembrane helix</keyword>
<feature type="transmembrane region" description="Helical" evidence="8">
    <location>
        <begin position="117"/>
        <end position="138"/>
    </location>
</feature>
<reference evidence="9 10" key="1">
    <citation type="submission" date="2023-11" db="EMBL/GenBank/DDBJ databases">
        <title>MicrobeMod: A computational toolkit for identifying prokaryotic methylation and restriction-modification with nanopore sequencing.</title>
        <authorList>
            <person name="Crits-Christoph A."/>
            <person name="Kang S.C."/>
            <person name="Lee H."/>
            <person name="Ostrov N."/>
        </authorList>
    </citation>
    <scope>NUCLEOTIDE SEQUENCE [LARGE SCALE GENOMIC DNA]</scope>
    <source>
        <strain evidence="9 10">DSMZ 16071</strain>
    </source>
</reference>
<accession>A0ABZ0X1D5</accession>
<feature type="transmembrane region" description="Helical" evidence="8">
    <location>
        <begin position="40"/>
        <end position="59"/>
    </location>
</feature>
<evidence type="ECO:0000256" key="2">
    <source>
        <dbReference type="ARBA" id="ARBA00005658"/>
    </source>
</evidence>
<feature type="transmembrane region" description="Helical" evidence="8">
    <location>
        <begin position="428"/>
        <end position="447"/>
    </location>
</feature>
<proteinExistence type="inferred from homology"/>
<protein>
    <submittedName>
        <fullName evidence="9">BCCT family transporter</fullName>
    </submittedName>
</protein>
<gene>
    <name evidence="9" type="ORF">SR900_07960</name>
</gene>
<keyword evidence="7 8" id="KW-0472">Membrane</keyword>
<dbReference type="EMBL" id="CP140158">
    <property type="protein sequence ID" value="WQG84398.1"/>
    <property type="molecule type" value="Genomic_DNA"/>
</dbReference>
<dbReference type="InterPro" id="IPR018093">
    <property type="entry name" value="BCCT_CS"/>
</dbReference>
<evidence type="ECO:0000256" key="3">
    <source>
        <dbReference type="ARBA" id="ARBA00022448"/>
    </source>
</evidence>
<organism evidence="9 10">
    <name type="scientific">Kangiella aquimarina</name>
    <dbReference type="NCBI Taxonomy" id="261965"/>
    <lineage>
        <taxon>Bacteria</taxon>
        <taxon>Pseudomonadati</taxon>
        <taxon>Pseudomonadota</taxon>
        <taxon>Gammaproteobacteria</taxon>
        <taxon>Kangiellales</taxon>
        <taxon>Kangiellaceae</taxon>
        <taxon>Kangiella</taxon>
    </lineage>
</organism>
<comment type="similarity">
    <text evidence="2">Belongs to the BCCT transporter (TC 2.A.15) family.</text>
</comment>
<feature type="transmembrane region" description="Helical" evidence="8">
    <location>
        <begin position="347"/>
        <end position="364"/>
    </location>
</feature>
<dbReference type="Proteomes" id="UP001324185">
    <property type="component" value="Chromosome"/>
</dbReference>
<evidence type="ECO:0000313" key="9">
    <source>
        <dbReference type="EMBL" id="WQG84398.1"/>
    </source>
</evidence>
<keyword evidence="4" id="KW-1003">Cell membrane</keyword>
<evidence type="ECO:0000256" key="1">
    <source>
        <dbReference type="ARBA" id="ARBA00004651"/>
    </source>
</evidence>
<evidence type="ECO:0000256" key="8">
    <source>
        <dbReference type="SAM" id="Phobius"/>
    </source>
</evidence>
<feature type="transmembrane region" description="Helical" evidence="8">
    <location>
        <begin position="376"/>
        <end position="395"/>
    </location>
</feature>
<dbReference type="PROSITE" id="PS01303">
    <property type="entry name" value="BCCT"/>
    <property type="match status" value="1"/>
</dbReference>
<keyword evidence="3" id="KW-0813">Transport</keyword>
<sequence length="537" mass="58924">MSEQNDHNTPINPLHEKFDTDHEIGENNVEIMGMDLHNPVFFASSFFVIFFVILTLLFPERSGNYYEAAKSWSIENFDWLFMISGNVFVIFCIVLLLSPYGKIRIGGKKAKPDFSVISWFAMLFAAGMGIGLMFWSVAEPVGYFTNWAGTPFNVPPNTPEARELAMGATMFHWGLHPWGIYAVVALSLAFFAYNCNMPLTIRSSFYPLFGERVWGTVGNVIDTIAVLATIFGLATSLGFGAQQAAGGLHYLFNEIPNNITTQMAIIFGVTVIAIFSVIRGLEGGVKVLSNINMSLAALLMIFVIIAGSTTLILNGVGKTLWTYFENIIPLSNWVGREDKTFYTGWTIFYWAWWISWSPFVGMFIARVSKGRTVRQFIAAVLVIPTLLSAVWMTTFGSMGLEQVQNEVGALANGITDKSLALFQMLENLPFGAITSFIAIILVLVFFITSSDSGSLVIDSITAGGKVDAPVTQRVYWAVMEGVIAAVLLAAGGKQALGALQAAAITVGLPFSIVLLLMCVSLFIGLRAAYNLNYREKK</sequence>
<evidence type="ECO:0000256" key="5">
    <source>
        <dbReference type="ARBA" id="ARBA00022692"/>
    </source>
</evidence>
<dbReference type="InterPro" id="IPR000060">
    <property type="entry name" value="BCCT_transptr"/>
</dbReference>
<feature type="transmembrane region" description="Helical" evidence="8">
    <location>
        <begin position="178"/>
        <end position="196"/>
    </location>
</feature>
<feature type="transmembrane region" description="Helical" evidence="8">
    <location>
        <begin position="259"/>
        <end position="281"/>
    </location>
</feature>
<evidence type="ECO:0000256" key="4">
    <source>
        <dbReference type="ARBA" id="ARBA00022475"/>
    </source>
</evidence>
<dbReference type="PANTHER" id="PTHR30047:SF7">
    <property type="entry name" value="HIGH-AFFINITY CHOLINE TRANSPORT PROTEIN"/>
    <property type="match status" value="1"/>
</dbReference>
<dbReference type="RefSeq" id="WP_018624868.1">
    <property type="nucleotide sequence ID" value="NZ_CP140158.1"/>
</dbReference>
<feature type="transmembrane region" description="Helical" evidence="8">
    <location>
        <begin position="293"/>
        <end position="313"/>
    </location>
</feature>
<evidence type="ECO:0000256" key="6">
    <source>
        <dbReference type="ARBA" id="ARBA00022989"/>
    </source>
</evidence>
<feature type="transmembrane region" description="Helical" evidence="8">
    <location>
        <begin position="498"/>
        <end position="529"/>
    </location>
</feature>
<name>A0ABZ0X1D5_9GAMM</name>
<feature type="transmembrane region" description="Helical" evidence="8">
    <location>
        <begin position="79"/>
        <end position="97"/>
    </location>
</feature>
<keyword evidence="5 8" id="KW-0812">Transmembrane</keyword>
<evidence type="ECO:0000313" key="10">
    <source>
        <dbReference type="Proteomes" id="UP001324185"/>
    </source>
</evidence>
<dbReference type="NCBIfam" id="TIGR00842">
    <property type="entry name" value="bcct"/>
    <property type="match status" value="1"/>
</dbReference>
<evidence type="ECO:0000256" key="7">
    <source>
        <dbReference type="ARBA" id="ARBA00023136"/>
    </source>
</evidence>